<name>A0A2R4MDG0_9HYPH</name>
<evidence type="ECO:0000313" key="3">
    <source>
        <dbReference type="Proteomes" id="UP000258927"/>
    </source>
</evidence>
<dbReference type="InterPro" id="IPR020843">
    <property type="entry name" value="ER"/>
</dbReference>
<sequence>MKAAVCRAYGPAENVKIEEVDKPTPADDEVLVKVMASTVEIADVRIRALRVPKGLCLMTRMAMGLFKPKYPVFGLQYSGVIEAVGANVKAFSVGQAVVGSNGFHLGAHAEYITTKQDGALALKPESLTHEEAVAVLFGGSTSLGYFDAGGVKAGNTILINGASGAVGVAAVQLAKHLGATVTGVCSSKNVELVKSLGADHVIDYTKEDFTATKDKFDFVMDNVGNASFAKVKHMLKPNGKTLVVIFASAIEMIKVLTNKRAIMLSSDSEKEVLSGKMFSRLMQLAEQGALEPVIDTSFPFEKIADAHRLVDGGHKVGVVPVRIAS</sequence>
<dbReference type="AlphaFoldDB" id="A0A2R4MDG0"/>
<dbReference type="SUPFAM" id="SSF50129">
    <property type="entry name" value="GroES-like"/>
    <property type="match status" value="1"/>
</dbReference>
<protein>
    <submittedName>
        <fullName evidence="2">NADPH:quinone reductase</fullName>
    </submittedName>
</protein>
<dbReference type="InterPro" id="IPR013154">
    <property type="entry name" value="ADH-like_N"/>
</dbReference>
<accession>A0A2R4MDG0</accession>
<keyword evidence="3" id="KW-1185">Reference proteome</keyword>
<dbReference type="SMART" id="SM00829">
    <property type="entry name" value="PKS_ER"/>
    <property type="match status" value="1"/>
</dbReference>
<dbReference type="STRING" id="1122213.GCA_000423365_01349"/>
<dbReference type="InterPro" id="IPR011032">
    <property type="entry name" value="GroES-like_sf"/>
</dbReference>
<dbReference type="Pfam" id="PF08240">
    <property type="entry name" value="ADH_N"/>
    <property type="match status" value="1"/>
</dbReference>
<dbReference type="Pfam" id="PF13602">
    <property type="entry name" value="ADH_zinc_N_2"/>
    <property type="match status" value="1"/>
</dbReference>
<dbReference type="CDD" id="cd08267">
    <property type="entry name" value="MDR1"/>
    <property type="match status" value="1"/>
</dbReference>
<evidence type="ECO:0000313" key="2">
    <source>
        <dbReference type="EMBL" id="AVX03975.1"/>
    </source>
</evidence>
<proteinExistence type="predicted"/>
<dbReference type="SUPFAM" id="SSF51735">
    <property type="entry name" value="NAD(P)-binding Rossmann-fold domains"/>
    <property type="match status" value="1"/>
</dbReference>
<dbReference type="PANTHER" id="PTHR11695:SF648">
    <property type="entry name" value="ZINC-BINDING OXIDOREDUCTASE"/>
    <property type="match status" value="1"/>
</dbReference>
<dbReference type="KEGG" id="mmyr:MXMO3_01445"/>
<dbReference type="GO" id="GO:0016491">
    <property type="term" value="F:oxidoreductase activity"/>
    <property type="evidence" value="ECO:0007669"/>
    <property type="project" value="InterPro"/>
</dbReference>
<dbReference type="EMBL" id="CP021330">
    <property type="protein sequence ID" value="AVX03975.1"/>
    <property type="molecule type" value="Genomic_DNA"/>
</dbReference>
<dbReference type="PANTHER" id="PTHR11695">
    <property type="entry name" value="ALCOHOL DEHYDROGENASE RELATED"/>
    <property type="match status" value="1"/>
</dbReference>
<dbReference type="Gene3D" id="3.40.50.720">
    <property type="entry name" value="NAD(P)-binding Rossmann-like Domain"/>
    <property type="match status" value="1"/>
</dbReference>
<organism evidence="2 3">
    <name type="scientific">Maritalea myrionectae</name>
    <dbReference type="NCBI Taxonomy" id="454601"/>
    <lineage>
        <taxon>Bacteria</taxon>
        <taxon>Pseudomonadati</taxon>
        <taxon>Pseudomonadota</taxon>
        <taxon>Alphaproteobacteria</taxon>
        <taxon>Hyphomicrobiales</taxon>
        <taxon>Devosiaceae</taxon>
        <taxon>Maritalea</taxon>
    </lineage>
</organism>
<reference evidence="2 3" key="1">
    <citation type="submission" date="2017-05" db="EMBL/GenBank/DDBJ databases">
        <title>Genome Analysis of Maritalea myrionectae HL2708#5.</title>
        <authorList>
            <consortium name="Cotde Inc.-PKNU"/>
            <person name="Jang D."/>
            <person name="Oh H.-M."/>
        </authorList>
    </citation>
    <scope>NUCLEOTIDE SEQUENCE [LARGE SCALE GENOMIC DNA]</scope>
    <source>
        <strain evidence="2 3">HL2708#5</strain>
    </source>
</reference>
<gene>
    <name evidence="2" type="ORF">MXMO3_01445</name>
</gene>
<evidence type="ECO:0000259" key="1">
    <source>
        <dbReference type="SMART" id="SM00829"/>
    </source>
</evidence>
<feature type="domain" description="Enoyl reductase (ER)" evidence="1">
    <location>
        <begin position="10"/>
        <end position="318"/>
    </location>
</feature>
<dbReference type="Gene3D" id="3.90.180.10">
    <property type="entry name" value="Medium-chain alcohol dehydrogenases, catalytic domain"/>
    <property type="match status" value="1"/>
</dbReference>
<dbReference type="InterPro" id="IPR036291">
    <property type="entry name" value="NAD(P)-bd_dom_sf"/>
</dbReference>
<dbReference type="RefSeq" id="WP_162889169.1">
    <property type="nucleotide sequence ID" value="NZ_CP021330.1"/>
</dbReference>
<dbReference type="Proteomes" id="UP000258927">
    <property type="component" value="Chromosome"/>
</dbReference>
<dbReference type="InterPro" id="IPR050700">
    <property type="entry name" value="YIM1/Zinc_Alcohol_DH_Fams"/>
</dbReference>